<feature type="coiled-coil region" evidence="1">
    <location>
        <begin position="4"/>
        <end position="38"/>
    </location>
</feature>
<evidence type="ECO:0000313" key="3">
    <source>
        <dbReference type="EMBL" id="SQB15271.1"/>
    </source>
</evidence>
<gene>
    <name evidence="2" type="ORF">ERS852480_04369</name>
    <name evidence="3" type="ORF">NCTC11224_04332</name>
</gene>
<dbReference type="EMBL" id="UAVW01000017">
    <property type="protein sequence ID" value="SQB15271.1"/>
    <property type="molecule type" value="Genomic_DNA"/>
</dbReference>
<evidence type="ECO:0000256" key="1">
    <source>
        <dbReference type="SAM" id="Coils"/>
    </source>
</evidence>
<evidence type="ECO:0000313" key="5">
    <source>
        <dbReference type="Proteomes" id="UP000251853"/>
    </source>
</evidence>
<dbReference type="Proteomes" id="UP000251853">
    <property type="component" value="Unassembled WGS sequence"/>
</dbReference>
<dbReference type="RefSeq" id="WP_057572734.1">
    <property type="nucleotide sequence ID" value="NZ_CZAB01000060.1"/>
</dbReference>
<dbReference type="AlphaFoldDB" id="A0A174S6B6"/>
<organism evidence="2 4">
    <name type="scientific">Enterocloster clostridioformis</name>
    <dbReference type="NCBI Taxonomy" id="1531"/>
    <lineage>
        <taxon>Bacteria</taxon>
        <taxon>Bacillati</taxon>
        <taxon>Bacillota</taxon>
        <taxon>Clostridia</taxon>
        <taxon>Lachnospirales</taxon>
        <taxon>Lachnospiraceae</taxon>
        <taxon>Enterocloster</taxon>
    </lineage>
</organism>
<dbReference type="Proteomes" id="UP000095512">
    <property type="component" value="Unassembled WGS sequence"/>
</dbReference>
<name>A0A174S6B6_9FIRM</name>
<proteinExistence type="predicted"/>
<reference evidence="2 4" key="1">
    <citation type="submission" date="2015-09" db="EMBL/GenBank/DDBJ databases">
        <authorList>
            <consortium name="Pathogen Informatics"/>
        </authorList>
    </citation>
    <scope>NUCLEOTIDE SEQUENCE [LARGE SCALE GENOMIC DNA]</scope>
    <source>
        <strain evidence="2 4">2789STDY5834865</strain>
    </source>
</reference>
<keyword evidence="5" id="KW-1185">Reference proteome</keyword>
<keyword evidence="1" id="KW-0175">Coiled coil</keyword>
<dbReference type="InterPro" id="IPR024215">
    <property type="entry name" value="DUF3847"/>
</dbReference>
<accession>A0A174S6B6</accession>
<dbReference type="EMBL" id="CZAB01000060">
    <property type="protein sequence ID" value="CUP90720.1"/>
    <property type="molecule type" value="Genomic_DNA"/>
</dbReference>
<protein>
    <submittedName>
        <fullName evidence="2">Protein of uncharacterized function (DUF3847)</fullName>
    </submittedName>
</protein>
<evidence type="ECO:0000313" key="2">
    <source>
        <dbReference type="EMBL" id="CUP90720.1"/>
    </source>
</evidence>
<sequence>MKELKKLQTEQEKVQREIRQLENRQKILLNKQTDAERRARTRRLIEHGAILESVFPSLAGLPGEEVKSFLLSLFRLPGVPKLPESRPESPETEVL</sequence>
<evidence type="ECO:0000313" key="4">
    <source>
        <dbReference type="Proteomes" id="UP000095512"/>
    </source>
</evidence>
<dbReference type="Pfam" id="PF12958">
    <property type="entry name" value="DUF3847"/>
    <property type="match status" value="1"/>
</dbReference>
<reference evidence="3 5" key="2">
    <citation type="submission" date="2018-06" db="EMBL/GenBank/DDBJ databases">
        <authorList>
            <consortium name="Pathogen Informatics"/>
            <person name="Doyle S."/>
        </authorList>
    </citation>
    <scope>NUCLEOTIDE SEQUENCE [LARGE SCALE GENOMIC DNA]</scope>
    <source>
        <strain evidence="3 5">NCTC11224</strain>
    </source>
</reference>